<evidence type="ECO:0000256" key="1">
    <source>
        <dbReference type="ARBA" id="ARBA00038414"/>
    </source>
</evidence>
<dbReference type="Proteomes" id="UP000019141">
    <property type="component" value="Unassembled WGS sequence"/>
</dbReference>
<reference evidence="2 3" key="1">
    <citation type="journal article" date="2014" name="Nature">
        <title>An environmental bacterial taxon with a large and distinct metabolic repertoire.</title>
        <authorList>
            <person name="Wilson M.C."/>
            <person name="Mori T."/>
            <person name="Ruckert C."/>
            <person name="Uria A.R."/>
            <person name="Helf M.J."/>
            <person name="Takada K."/>
            <person name="Gernert C."/>
            <person name="Steffens U.A."/>
            <person name="Heycke N."/>
            <person name="Schmitt S."/>
            <person name="Rinke C."/>
            <person name="Helfrich E.J."/>
            <person name="Brachmann A.O."/>
            <person name="Gurgui C."/>
            <person name="Wakimoto T."/>
            <person name="Kracht M."/>
            <person name="Crusemann M."/>
            <person name="Hentschel U."/>
            <person name="Abe I."/>
            <person name="Matsunaga S."/>
            <person name="Kalinowski J."/>
            <person name="Takeyama H."/>
            <person name="Piel J."/>
        </authorList>
    </citation>
    <scope>NUCLEOTIDE SEQUENCE [LARGE SCALE GENOMIC DNA]</scope>
    <source>
        <strain evidence="3">TSY1</strain>
    </source>
</reference>
<keyword evidence="3" id="KW-1185">Reference proteome</keyword>
<dbReference type="InterPro" id="IPR015942">
    <property type="entry name" value="Asp/Glu/hydantoin_racemase"/>
</dbReference>
<dbReference type="Pfam" id="PF01177">
    <property type="entry name" value="Asp_Glu_race"/>
    <property type="match status" value="1"/>
</dbReference>
<accession>W4LPS1</accession>
<sequence>MHKMGHAFCLTLLQISSYFTPNQRGKQGMPFRVKIITPIQVDEADLARRQQRYGARAAPDTQVEVVGIMDGPHTLETPDDLLFSEQAVFQEAMKTKPGDVDALLIDCIFDPAVDALRQQLPIPVFGPLRATLPLVSLIAPNFAIVARGQHHRELFTDIVARYGYGDRLVAVRTMALTYAEGRQAAPFEAAMQQQLKAVVETDGARAVVMGSTTIALPDDVAAVAGGVPLFLSGMVTLGLMEALWHDGLLNGR</sequence>
<dbReference type="InterPro" id="IPR053714">
    <property type="entry name" value="Iso_Racemase_Enz_sf"/>
</dbReference>
<dbReference type="GO" id="GO:0047661">
    <property type="term" value="F:amino-acid racemase activity"/>
    <property type="evidence" value="ECO:0007669"/>
    <property type="project" value="InterPro"/>
</dbReference>
<dbReference type="HOGENOM" id="CLU_1222927_0_0_7"/>
<comment type="caution">
    <text evidence="2">The sequence shown here is derived from an EMBL/GenBank/DDBJ whole genome shotgun (WGS) entry which is preliminary data.</text>
</comment>
<protein>
    <recommendedName>
        <fullName evidence="4">Hydantoin racemase</fullName>
    </recommendedName>
</protein>
<gene>
    <name evidence="2" type="ORF">ETSY1_13885</name>
</gene>
<dbReference type="AlphaFoldDB" id="W4LPS1"/>
<dbReference type="Gene3D" id="3.40.50.12500">
    <property type="match status" value="1"/>
</dbReference>
<evidence type="ECO:0000313" key="3">
    <source>
        <dbReference type="Proteomes" id="UP000019141"/>
    </source>
</evidence>
<evidence type="ECO:0000313" key="2">
    <source>
        <dbReference type="EMBL" id="ETW99740.1"/>
    </source>
</evidence>
<organism evidence="2 3">
    <name type="scientific">Entotheonella factor</name>
    <dbReference type="NCBI Taxonomy" id="1429438"/>
    <lineage>
        <taxon>Bacteria</taxon>
        <taxon>Pseudomonadati</taxon>
        <taxon>Nitrospinota/Tectimicrobiota group</taxon>
        <taxon>Candidatus Tectimicrobiota</taxon>
        <taxon>Candidatus Entotheonellia</taxon>
        <taxon>Candidatus Entotheonellales</taxon>
        <taxon>Candidatus Entotheonellaceae</taxon>
        <taxon>Candidatus Entotheonella</taxon>
    </lineage>
</organism>
<proteinExistence type="inferred from homology"/>
<evidence type="ECO:0008006" key="4">
    <source>
        <dbReference type="Google" id="ProtNLM"/>
    </source>
</evidence>
<dbReference type="EMBL" id="AZHW01000407">
    <property type="protein sequence ID" value="ETW99740.1"/>
    <property type="molecule type" value="Genomic_DNA"/>
</dbReference>
<comment type="similarity">
    <text evidence="1">Belongs to the HyuE racemase family.</text>
</comment>
<name>W4LPS1_ENTF1</name>